<comment type="caution">
    <text evidence="2">The sequence shown here is derived from an EMBL/GenBank/DDBJ whole genome shotgun (WGS) entry which is preliminary data.</text>
</comment>
<dbReference type="EMBL" id="SZYD01000014">
    <property type="protein sequence ID" value="KAD4180449.1"/>
    <property type="molecule type" value="Genomic_DNA"/>
</dbReference>
<accession>A0A5N6N189</accession>
<evidence type="ECO:0000256" key="1">
    <source>
        <dbReference type="SAM" id="Phobius"/>
    </source>
</evidence>
<evidence type="ECO:0000313" key="3">
    <source>
        <dbReference type="Proteomes" id="UP000326396"/>
    </source>
</evidence>
<keyword evidence="3" id="KW-1185">Reference proteome</keyword>
<keyword evidence="1" id="KW-0472">Membrane</keyword>
<dbReference type="Proteomes" id="UP000326396">
    <property type="component" value="Linkage Group LG4"/>
</dbReference>
<sequence>MIASLMYLTASRPDIMFATCLCACYQSKPRVSNLIAVKRIMRYLKGTPDLGLWYPNDDKFKLTAYSDSDYGGCKRDFRSTSAGFDAHKSSGYSNNSGTMGYIFLTILFMLIILPP</sequence>
<feature type="transmembrane region" description="Helical" evidence="1">
    <location>
        <begin position="98"/>
        <end position="114"/>
    </location>
</feature>
<protein>
    <recommendedName>
        <fullName evidence="4">Reverse transcriptase Ty1/copia-type domain-containing protein</fullName>
    </recommendedName>
</protein>
<reference evidence="2 3" key="1">
    <citation type="submission" date="2019-05" db="EMBL/GenBank/DDBJ databases">
        <title>Mikania micrantha, genome provides insights into the molecular mechanism of rapid growth.</title>
        <authorList>
            <person name="Liu B."/>
        </authorList>
    </citation>
    <scope>NUCLEOTIDE SEQUENCE [LARGE SCALE GENOMIC DNA]</scope>
    <source>
        <strain evidence="2">NLD-2019</strain>
        <tissue evidence="2">Leaf</tissue>
    </source>
</reference>
<name>A0A5N6N189_9ASTR</name>
<dbReference type="PANTHER" id="PTHR11439:SF509">
    <property type="entry name" value="RNA-DIRECTED DNA POLYMERASE"/>
    <property type="match status" value="1"/>
</dbReference>
<evidence type="ECO:0000313" key="2">
    <source>
        <dbReference type="EMBL" id="KAD4180449.1"/>
    </source>
</evidence>
<dbReference type="OrthoDB" id="1711328at2759"/>
<keyword evidence="1" id="KW-0812">Transmembrane</keyword>
<dbReference type="AlphaFoldDB" id="A0A5N6N189"/>
<evidence type="ECO:0008006" key="4">
    <source>
        <dbReference type="Google" id="ProtNLM"/>
    </source>
</evidence>
<proteinExistence type="predicted"/>
<gene>
    <name evidence="2" type="ORF">E3N88_29040</name>
</gene>
<keyword evidence="1" id="KW-1133">Transmembrane helix</keyword>
<organism evidence="2 3">
    <name type="scientific">Mikania micrantha</name>
    <name type="common">bitter vine</name>
    <dbReference type="NCBI Taxonomy" id="192012"/>
    <lineage>
        <taxon>Eukaryota</taxon>
        <taxon>Viridiplantae</taxon>
        <taxon>Streptophyta</taxon>
        <taxon>Embryophyta</taxon>
        <taxon>Tracheophyta</taxon>
        <taxon>Spermatophyta</taxon>
        <taxon>Magnoliopsida</taxon>
        <taxon>eudicotyledons</taxon>
        <taxon>Gunneridae</taxon>
        <taxon>Pentapetalae</taxon>
        <taxon>asterids</taxon>
        <taxon>campanulids</taxon>
        <taxon>Asterales</taxon>
        <taxon>Asteraceae</taxon>
        <taxon>Asteroideae</taxon>
        <taxon>Heliantheae alliance</taxon>
        <taxon>Eupatorieae</taxon>
        <taxon>Mikania</taxon>
    </lineage>
</organism>
<dbReference type="PANTHER" id="PTHR11439">
    <property type="entry name" value="GAG-POL-RELATED RETROTRANSPOSON"/>
    <property type="match status" value="1"/>
</dbReference>